<accession>A0A174P0K2</accession>
<dbReference type="Gene3D" id="3.40.50.300">
    <property type="entry name" value="P-loop containing nucleotide triphosphate hydrolases"/>
    <property type="match status" value="2"/>
</dbReference>
<dbReference type="GeneID" id="72465120"/>
<dbReference type="PANTHER" id="PTHR34383">
    <property type="entry name" value="POLYPHOSPHATE:AMP PHOSPHOTRANSFERASE-RELATED"/>
    <property type="match status" value="1"/>
</dbReference>
<evidence type="ECO:0000313" key="3">
    <source>
        <dbReference type="EMBL" id="RGE70140.1"/>
    </source>
</evidence>
<sequence>MLENLDLDMWMDQAEWDAVSGELKKKLGVLQQRARALKIPTVIVFEGWGASGKGDKLSRLITNLDPRGFSVHSITAPSTDERRYPWMKRFWEKLPTYGDIALFDRSWYREVSVAREDEALSRRELNHRYDEIVDFEHQITDDGYVLVKFFFHITKKEQKKRFKALEEKKATRWRVTKADWDHNEHYDDYLTAFDEMISRTDRHNAPWTVVAATDRRYATHKVFTTVIAALERAIEDRQSGIERPFTGIRVSDDIRTEPCARLCDVDLSRSVSEEEYRKELKNCQKRLSELHGRLYLEKIPLILAYEGWDAAGKGGNIKRIAQALDARGYEVVPVAAPSTVEKNHPHLWRFWNTLPKDGHVAIFDRTWYGRVLVEHIEGFCTDEQWGRAYDEINRFERGLADWGAIILKFWLHIDKDEQLRRFNDRQNTPEKRYKITDEDWRNREKWDAYEQAVDEMLLRTNTSFAPWFVIESNDKRYARLRTLHAVIDAIEKRL</sequence>
<protein>
    <submittedName>
        <fullName evidence="2">Polyphosphate:AMP phosphotransferase</fullName>
    </submittedName>
</protein>
<dbReference type="EMBL" id="CZBE01000006">
    <property type="protein sequence ID" value="CUP53346.1"/>
    <property type="molecule type" value="Genomic_DNA"/>
</dbReference>
<dbReference type="OrthoDB" id="9775224at2"/>
<dbReference type="InterPro" id="IPR022489">
    <property type="entry name" value="PolyP_AMP_Tfrase"/>
</dbReference>
<reference evidence="3 5" key="2">
    <citation type="submission" date="2018-08" db="EMBL/GenBank/DDBJ databases">
        <title>A genome reference for cultivated species of the human gut microbiota.</title>
        <authorList>
            <person name="Zou Y."/>
            <person name="Xue W."/>
            <person name="Luo G."/>
        </authorList>
    </citation>
    <scope>NUCLEOTIDE SEQUENCE [LARGE SCALE GENOMIC DNA]</scope>
    <source>
        <strain evidence="3 5">TF05-12AC</strain>
    </source>
</reference>
<evidence type="ECO:0000259" key="1">
    <source>
        <dbReference type="Pfam" id="PF03976"/>
    </source>
</evidence>
<keyword evidence="2" id="KW-0808">Transferase</keyword>
<feature type="domain" description="Polyphosphate kinase-2-related" evidence="1">
    <location>
        <begin position="271"/>
        <end position="492"/>
    </location>
</feature>
<evidence type="ECO:0000313" key="5">
    <source>
        <dbReference type="Proteomes" id="UP000260828"/>
    </source>
</evidence>
<dbReference type="NCBIfam" id="TIGR03708">
    <property type="entry name" value="poly_P_AMP_trns"/>
    <property type="match status" value="1"/>
</dbReference>
<organism evidence="2 4">
    <name type="scientific">Anaerotruncus colihominis</name>
    <dbReference type="NCBI Taxonomy" id="169435"/>
    <lineage>
        <taxon>Bacteria</taxon>
        <taxon>Bacillati</taxon>
        <taxon>Bacillota</taxon>
        <taxon>Clostridia</taxon>
        <taxon>Eubacteriales</taxon>
        <taxon>Oscillospiraceae</taxon>
        <taxon>Anaerotruncus</taxon>
    </lineage>
</organism>
<gene>
    <name evidence="3" type="primary">pap</name>
    <name evidence="3" type="ORF">DXC40_03555</name>
    <name evidence="2" type="ORF">ERS852551_01098</name>
</gene>
<name>A0A174P0K2_9FIRM</name>
<dbReference type="Proteomes" id="UP000095765">
    <property type="component" value="Unassembled WGS sequence"/>
</dbReference>
<dbReference type="EMBL" id="QVME01000001">
    <property type="protein sequence ID" value="RGE70140.1"/>
    <property type="molecule type" value="Genomic_DNA"/>
</dbReference>
<evidence type="ECO:0000313" key="2">
    <source>
        <dbReference type="EMBL" id="CUP53346.1"/>
    </source>
</evidence>
<reference evidence="2 4" key="1">
    <citation type="submission" date="2015-09" db="EMBL/GenBank/DDBJ databases">
        <authorList>
            <consortium name="Pathogen Informatics"/>
        </authorList>
    </citation>
    <scope>NUCLEOTIDE SEQUENCE [LARGE SCALE GENOMIC DNA]</scope>
    <source>
        <strain evidence="2 4">2789STDY5834939</strain>
    </source>
</reference>
<dbReference type="SUPFAM" id="SSF52540">
    <property type="entry name" value="P-loop containing nucleoside triphosphate hydrolases"/>
    <property type="match status" value="2"/>
</dbReference>
<evidence type="ECO:0000313" key="4">
    <source>
        <dbReference type="Proteomes" id="UP000095765"/>
    </source>
</evidence>
<proteinExistence type="predicted"/>
<dbReference type="RefSeq" id="WP_006874787.1">
    <property type="nucleotide sequence ID" value="NZ_CABIWA010000003.1"/>
</dbReference>
<dbReference type="Pfam" id="PF03976">
    <property type="entry name" value="PPK2"/>
    <property type="match status" value="2"/>
</dbReference>
<dbReference type="PANTHER" id="PTHR34383:SF3">
    <property type="entry name" value="POLYPHOSPHATE:AMP PHOSPHOTRANSFERASE"/>
    <property type="match status" value="1"/>
</dbReference>
<feature type="domain" description="Polyphosphate kinase-2-related" evidence="1">
    <location>
        <begin position="20"/>
        <end position="233"/>
    </location>
</feature>
<dbReference type="GO" id="GO:0006797">
    <property type="term" value="P:polyphosphate metabolic process"/>
    <property type="evidence" value="ECO:0007669"/>
    <property type="project" value="InterPro"/>
</dbReference>
<dbReference type="InterPro" id="IPR022488">
    <property type="entry name" value="PPK2-related"/>
</dbReference>
<dbReference type="AlphaFoldDB" id="A0A174P0K2"/>
<dbReference type="Proteomes" id="UP000260828">
    <property type="component" value="Unassembled WGS sequence"/>
</dbReference>
<dbReference type="GO" id="GO:0043751">
    <property type="term" value="F:polyphosphate:AMP phosphotransferase activity"/>
    <property type="evidence" value="ECO:0007669"/>
    <property type="project" value="InterPro"/>
</dbReference>
<dbReference type="InterPro" id="IPR027417">
    <property type="entry name" value="P-loop_NTPase"/>
</dbReference>